<dbReference type="PROSITE" id="PS00135">
    <property type="entry name" value="TRYPSIN_SER"/>
    <property type="match status" value="1"/>
</dbReference>
<feature type="compositionally biased region" description="Pro residues" evidence="6">
    <location>
        <begin position="225"/>
        <end position="246"/>
    </location>
</feature>
<feature type="domain" description="Peptidase S1" evidence="8">
    <location>
        <begin position="30"/>
        <end position="401"/>
    </location>
</feature>
<dbReference type="HOGENOM" id="CLU_006842_7_5_1"/>
<keyword evidence="1 5" id="KW-0645">Protease</keyword>
<dbReference type="PANTHER" id="PTHR24252">
    <property type="entry name" value="ACROSIN-RELATED"/>
    <property type="match status" value="1"/>
</dbReference>
<dbReference type="OrthoDB" id="6380398at2759"/>
<evidence type="ECO:0000259" key="8">
    <source>
        <dbReference type="PROSITE" id="PS50240"/>
    </source>
</evidence>
<proteinExistence type="predicted"/>
<dbReference type="InterPro" id="IPR018114">
    <property type="entry name" value="TRYPSIN_HIS"/>
</dbReference>
<sequence>MAPNKAVAAAIAVFAAQTASAKPVDFEAKVIGGSQANQADWPWIVSLRRGQGGGQGQHTCGGSLVSADRVVTAAHCSAGQPASSFSVLAGSNDRKSKQATVVNVARVINHPNFNSQTLTNDVSVWILSKPIPESDTIKYARMPGQGEDPAVSAAVKVAGWGATRDIKNPQGAQGGQGIFPRDAPQEPSPKLFLPGMEDFDPSLLDFFPGSGPQGPPNGNPQFPGQGPPTGNPQFPPTGNPQFPPTGNPQFPGQQPPTGGPEIPGQIPGGPGGPGSPQPPPQGPQGPNDEETVAPQLLREAALKVIDRNQCNQAYQSTSQSQPGSLGKRQAGLQITQNMICAGVSGGAQDSCYGDSGGPLVDANSKTLVGIVSFGRACGHPTAPGVYTKVSSYLDFIKNAGGNGGNGGDGGVTQPPNNFDDFENFIPGAWPPA</sequence>
<dbReference type="GO" id="GO:0006508">
    <property type="term" value="P:proteolysis"/>
    <property type="evidence" value="ECO:0007669"/>
    <property type="project" value="UniProtKB-KW"/>
</dbReference>
<evidence type="ECO:0000256" key="2">
    <source>
        <dbReference type="ARBA" id="ARBA00022801"/>
    </source>
</evidence>
<dbReference type="Pfam" id="PF00089">
    <property type="entry name" value="Trypsin"/>
    <property type="match status" value="2"/>
</dbReference>
<dbReference type="GO" id="GO:0004252">
    <property type="term" value="F:serine-type endopeptidase activity"/>
    <property type="evidence" value="ECO:0007669"/>
    <property type="project" value="InterPro"/>
</dbReference>
<dbReference type="InterPro" id="IPR001254">
    <property type="entry name" value="Trypsin_dom"/>
</dbReference>
<feature type="region of interest" description="Disordered" evidence="6">
    <location>
        <begin position="164"/>
        <end position="290"/>
    </location>
</feature>
<reference evidence="9 10" key="1">
    <citation type="journal article" date="2014" name="Proc. Natl. Acad. Sci. U.S.A.">
        <title>Trajectory and genomic determinants of fungal-pathogen speciation and host adaptation.</title>
        <authorList>
            <person name="Hu X."/>
            <person name="Xiao G."/>
            <person name="Zheng P."/>
            <person name="Shang Y."/>
            <person name="Su Y."/>
            <person name="Zhang X."/>
            <person name="Liu X."/>
            <person name="Zhan S."/>
            <person name="St Leger R.J."/>
            <person name="Wang C."/>
        </authorList>
    </citation>
    <scope>NUCLEOTIDE SEQUENCE [LARGE SCALE GENOMIC DNA]</scope>
    <source>
        <strain evidence="9 10">ARSEF 977</strain>
    </source>
</reference>
<evidence type="ECO:0000313" key="10">
    <source>
        <dbReference type="Proteomes" id="UP000031192"/>
    </source>
</evidence>
<name>A0A0B4GVF4_METGA</name>
<keyword evidence="10" id="KW-1185">Reference proteome</keyword>
<organism evidence="9 10">
    <name type="scientific">Metarhizium guizhouense (strain ARSEF 977)</name>
    <dbReference type="NCBI Taxonomy" id="1276136"/>
    <lineage>
        <taxon>Eukaryota</taxon>
        <taxon>Fungi</taxon>
        <taxon>Dikarya</taxon>
        <taxon>Ascomycota</taxon>
        <taxon>Pezizomycotina</taxon>
        <taxon>Sordariomycetes</taxon>
        <taxon>Hypocreomycetidae</taxon>
        <taxon>Hypocreales</taxon>
        <taxon>Clavicipitaceae</taxon>
        <taxon>Metarhizium</taxon>
    </lineage>
</organism>
<dbReference type="FunFam" id="2.40.10.10:FF:000073">
    <property type="entry name" value="Trypsin alpha"/>
    <property type="match status" value="1"/>
</dbReference>
<keyword evidence="7" id="KW-0732">Signal</keyword>
<dbReference type="InterPro" id="IPR043504">
    <property type="entry name" value="Peptidase_S1_PA_chymotrypsin"/>
</dbReference>
<protein>
    <submittedName>
        <fullName evidence="9">Peptidase S1/S6, chymotrypsin/Hap</fullName>
    </submittedName>
</protein>
<dbReference type="FunFam" id="2.40.10.10:FF:000002">
    <property type="entry name" value="Transmembrane protease serine"/>
    <property type="match status" value="1"/>
</dbReference>
<keyword evidence="4" id="KW-1015">Disulfide bond</keyword>
<dbReference type="EMBL" id="AZNH01000020">
    <property type="protein sequence ID" value="KID86698.1"/>
    <property type="molecule type" value="Genomic_DNA"/>
</dbReference>
<feature type="signal peptide" evidence="7">
    <location>
        <begin position="1"/>
        <end position="21"/>
    </location>
</feature>
<evidence type="ECO:0000313" key="9">
    <source>
        <dbReference type="EMBL" id="KID86698.1"/>
    </source>
</evidence>
<keyword evidence="2 5" id="KW-0378">Hydrolase</keyword>
<evidence type="ECO:0000256" key="7">
    <source>
        <dbReference type="SAM" id="SignalP"/>
    </source>
</evidence>
<dbReference type="SUPFAM" id="SSF50494">
    <property type="entry name" value="Trypsin-like serine proteases"/>
    <property type="match status" value="1"/>
</dbReference>
<gene>
    <name evidence="9" type="ORF">MGU_06170</name>
</gene>
<dbReference type="Gene3D" id="2.40.10.10">
    <property type="entry name" value="Trypsin-like serine proteases"/>
    <property type="match status" value="2"/>
</dbReference>
<dbReference type="InterPro" id="IPR009003">
    <property type="entry name" value="Peptidase_S1_PA"/>
</dbReference>
<evidence type="ECO:0000256" key="6">
    <source>
        <dbReference type="SAM" id="MobiDB-lite"/>
    </source>
</evidence>
<feature type="chain" id="PRO_5002089909" evidence="7">
    <location>
        <begin position="22"/>
        <end position="432"/>
    </location>
</feature>
<evidence type="ECO:0000256" key="1">
    <source>
        <dbReference type="ARBA" id="ARBA00022670"/>
    </source>
</evidence>
<feature type="compositionally biased region" description="Pro residues" evidence="6">
    <location>
        <begin position="273"/>
        <end position="283"/>
    </location>
</feature>
<evidence type="ECO:0000256" key="5">
    <source>
        <dbReference type="RuleBase" id="RU363034"/>
    </source>
</evidence>
<dbReference type="InterPro" id="IPR033116">
    <property type="entry name" value="TRYPSIN_SER"/>
</dbReference>
<comment type="caution">
    <text evidence="9">The sequence shown here is derived from an EMBL/GenBank/DDBJ whole genome shotgun (WGS) entry which is preliminary data.</text>
</comment>
<evidence type="ECO:0000256" key="3">
    <source>
        <dbReference type="ARBA" id="ARBA00022825"/>
    </source>
</evidence>
<dbReference type="SMART" id="SM00020">
    <property type="entry name" value="Tryp_SPc"/>
    <property type="match status" value="1"/>
</dbReference>
<dbReference type="Proteomes" id="UP000031192">
    <property type="component" value="Unassembled WGS sequence"/>
</dbReference>
<evidence type="ECO:0000256" key="4">
    <source>
        <dbReference type="ARBA" id="ARBA00023157"/>
    </source>
</evidence>
<dbReference type="PANTHER" id="PTHR24252:SF7">
    <property type="entry name" value="HYALIN"/>
    <property type="match status" value="1"/>
</dbReference>
<keyword evidence="3 5" id="KW-0720">Serine protease</keyword>
<dbReference type="CDD" id="cd00190">
    <property type="entry name" value="Tryp_SPc"/>
    <property type="match status" value="1"/>
</dbReference>
<dbReference type="PROSITE" id="PS50240">
    <property type="entry name" value="TRYPSIN_DOM"/>
    <property type="match status" value="1"/>
</dbReference>
<accession>A0A0B4GVF4</accession>
<dbReference type="AlphaFoldDB" id="A0A0B4GVF4"/>
<dbReference type="PROSITE" id="PS00134">
    <property type="entry name" value="TRYPSIN_HIS"/>
    <property type="match status" value="1"/>
</dbReference>